<dbReference type="GO" id="GO:0046872">
    <property type="term" value="F:metal ion binding"/>
    <property type="evidence" value="ECO:0007669"/>
    <property type="project" value="UniProtKB-KW"/>
</dbReference>
<dbReference type="InterPro" id="IPR009080">
    <property type="entry name" value="tRNAsynth_Ia_anticodon-bd"/>
</dbReference>
<evidence type="ECO:0000256" key="12">
    <source>
        <dbReference type="ARBA" id="ARBA00023146"/>
    </source>
</evidence>
<evidence type="ECO:0000256" key="13">
    <source>
        <dbReference type="ARBA" id="ARBA00047469"/>
    </source>
</evidence>
<evidence type="ECO:0000256" key="5">
    <source>
        <dbReference type="ARBA" id="ARBA00022723"/>
    </source>
</evidence>
<proteinExistence type="inferred from homology"/>
<reference evidence="17 18" key="1">
    <citation type="submission" date="2019-01" db="EMBL/GenBank/DDBJ databases">
        <title>Draft Genome and Complete Hox-Cluster Characterization of the Sterlet Sturgeon (Acipenser ruthenus).</title>
        <authorList>
            <person name="Wei Q."/>
        </authorList>
    </citation>
    <scope>NUCLEOTIDE SEQUENCE [LARGE SCALE GENOMIC DNA]</scope>
    <source>
        <strain evidence="17">WHYD16114868_AA</strain>
        <tissue evidence="17">Blood</tissue>
    </source>
</reference>
<comment type="similarity">
    <text evidence="1">Belongs to the class-I aminoacyl-tRNA synthetase family.</text>
</comment>
<evidence type="ECO:0000256" key="15">
    <source>
        <dbReference type="SAM" id="MobiDB-lite"/>
    </source>
</evidence>
<keyword evidence="8 14" id="KW-0862">Zinc</keyword>
<dbReference type="CDD" id="cd09438">
    <property type="entry name" value="LIM3_Ajuba_like"/>
    <property type="match status" value="1"/>
</dbReference>
<evidence type="ECO:0000313" key="18">
    <source>
        <dbReference type="Proteomes" id="UP000289886"/>
    </source>
</evidence>
<dbReference type="Pfam" id="PF00133">
    <property type="entry name" value="tRNA-synt_1"/>
    <property type="match status" value="2"/>
</dbReference>
<organism evidence="17 18">
    <name type="scientific">Acipenser ruthenus</name>
    <name type="common">Sterlet sturgeon</name>
    <dbReference type="NCBI Taxonomy" id="7906"/>
    <lineage>
        <taxon>Eukaryota</taxon>
        <taxon>Metazoa</taxon>
        <taxon>Chordata</taxon>
        <taxon>Craniata</taxon>
        <taxon>Vertebrata</taxon>
        <taxon>Euteleostomi</taxon>
        <taxon>Actinopterygii</taxon>
        <taxon>Chondrostei</taxon>
        <taxon>Acipenseriformes</taxon>
        <taxon>Acipenseridae</taxon>
        <taxon>Acipenser</taxon>
    </lineage>
</organism>
<feature type="domain" description="LIM zinc-binding" evidence="16">
    <location>
        <begin position="1081"/>
        <end position="1149"/>
    </location>
</feature>
<evidence type="ECO:0000256" key="8">
    <source>
        <dbReference type="ARBA" id="ARBA00022833"/>
    </source>
</evidence>
<dbReference type="CDD" id="cd00812">
    <property type="entry name" value="LeuRS_core"/>
    <property type="match status" value="1"/>
</dbReference>
<dbReference type="SMART" id="SM00132">
    <property type="entry name" value="LIM"/>
    <property type="match status" value="2"/>
</dbReference>
<dbReference type="GO" id="GO:0005739">
    <property type="term" value="C:mitochondrion"/>
    <property type="evidence" value="ECO:0007669"/>
    <property type="project" value="TreeGrafter"/>
</dbReference>
<dbReference type="InterPro" id="IPR002302">
    <property type="entry name" value="Leu-tRNA-ligase"/>
</dbReference>
<evidence type="ECO:0000256" key="14">
    <source>
        <dbReference type="PROSITE-ProRule" id="PRU00125"/>
    </source>
</evidence>
<dbReference type="GO" id="GO:0032543">
    <property type="term" value="P:mitochondrial translation"/>
    <property type="evidence" value="ECO:0007669"/>
    <property type="project" value="TreeGrafter"/>
</dbReference>
<feature type="compositionally biased region" description="Basic and acidic residues" evidence="15">
    <location>
        <begin position="260"/>
        <end position="285"/>
    </location>
</feature>
<evidence type="ECO:0000256" key="1">
    <source>
        <dbReference type="ARBA" id="ARBA00005594"/>
    </source>
</evidence>
<dbReference type="GO" id="GO:0006429">
    <property type="term" value="P:leucyl-tRNA aminoacylation"/>
    <property type="evidence" value="ECO:0007669"/>
    <property type="project" value="InterPro"/>
</dbReference>
<dbReference type="InterPro" id="IPR002300">
    <property type="entry name" value="aa-tRNA-synth_Ia"/>
</dbReference>
<name>A0A444UKV2_ACIRT</name>
<dbReference type="GO" id="GO:0005524">
    <property type="term" value="F:ATP binding"/>
    <property type="evidence" value="ECO:0007669"/>
    <property type="project" value="UniProtKB-KW"/>
</dbReference>
<keyword evidence="9" id="KW-0067">ATP-binding</keyword>
<protein>
    <recommendedName>
        <fullName evidence="2">leucine--tRNA ligase</fullName>
        <ecNumber evidence="2">6.1.1.4</ecNumber>
    </recommendedName>
</protein>
<feature type="domain" description="LIM zinc-binding" evidence="16">
    <location>
        <begin position="1020"/>
        <end position="1080"/>
    </location>
</feature>
<keyword evidence="10" id="KW-0648">Protein biosynthesis</keyword>
<evidence type="ECO:0000313" key="17">
    <source>
        <dbReference type="EMBL" id="RXM35837.1"/>
    </source>
</evidence>
<dbReference type="Gene3D" id="1.10.730.10">
    <property type="entry name" value="Isoleucyl-tRNA Synthetase, Domain 1"/>
    <property type="match status" value="1"/>
</dbReference>
<keyword evidence="3" id="KW-0678">Repressor</keyword>
<dbReference type="PROSITE" id="PS50023">
    <property type="entry name" value="LIM_DOMAIN_2"/>
    <property type="match status" value="2"/>
</dbReference>
<evidence type="ECO:0000256" key="2">
    <source>
        <dbReference type="ARBA" id="ARBA00013164"/>
    </source>
</evidence>
<evidence type="ECO:0000256" key="11">
    <source>
        <dbReference type="ARBA" id="ARBA00023038"/>
    </source>
</evidence>
<dbReference type="FunFam" id="2.10.110.10:FF:000028">
    <property type="entry name" value="LIM domain-containing protein 1"/>
    <property type="match status" value="1"/>
</dbReference>
<keyword evidence="6" id="KW-0677">Repeat</keyword>
<dbReference type="SUPFAM" id="SSF47323">
    <property type="entry name" value="Anticodon-binding domain of a subclass of class I aminoacyl-tRNA synthetases"/>
    <property type="match status" value="1"/>
</dbReference>
<evidence type="ECO:0000259" key="16">
    <source>
        <dbReference type="PROSITE" id="PS50023"/>
    </source>
</evidence>
<dbReference type="PANTHER" id="PTHR43740">
    <property type="entry name" value="LEUCYL-TRNA SYNTHETASE"/>
    <property type="match status" value="1"/>
</dbReference>
<dbReference type="GO" id="GO:0004823">
    <property type="term" value="F:leucine-tRNA ligase activity"/>
    <property type="evidence" value="ECO:0007669"/>
    <property type="project" value="UniProtKB-EC"/>
</dbReference>
<dbReference type="Gene3D" id="2.10.110.10">
    <property type="entry name" value="Cysteine Rich Protein"/>
    <property type="match status" value="2"/>
</dbReference>
<keyword evidence="11 14" id="KW-0440">LIM domain</keyword>
<evidence type="ECO:0000256" key="7">
    <source>
        <dbReference type="ARBA" id="ARBA00022741"/>
    </source>
</evidence>
<keyword evidence="18" id="KW-1185">Reference proteome</keyword>
<dbReference type="SUPFAM" id="SSF52374">
    <property type="entry name" value="Nucleotidylyl transferase"/>
    <property type="match status" value="1"/>
</dbReference>
<evidence type="ECO:0000256" key="3">
    <source>
        <dbReference type="ARBA" id="ARBA00022491"/>
    </source>
</evidence>
<evidence type="ECO:0000256" key="6">
    <source>
        <dbReference type="ARBA" id="ARBA00022737"/>
    </source>
</evidence>
<dbReference type="Proteomes" id="UP000289886">
    <property type="component" value="Unassembled WGS sequence"/>
</dbReference>
<keyword evidence="12" id="KW-0030">Aminoacyl-tRNA synthetase</keyword>
<evidence type="ECO:0000256" key="4">
    <source>
        <dbReference type="ARBA" id="ARBA00022598"/>
    </source>
</evidence>
<comment type="catalytic activity">
    <reaction evidence="13">
        <text>tRNA(Leu) + L-leucine + ATP = L-leucyl-tRNA(Leu) + AMP + diphosphate</text>
        <dbReference type="Rhea" id="RHEA:11688"/>
        <dbReference type="Rhea" id="RHEA-COMP:9613"/>
        <dbReference type="Rhea" id="RHEA-COMP:9622"/>
        <dbReference type="ChEBI" id="CHEBI:30616"/>
        <dbReference type="ChEBI" id="CHEBI:33019"/>
        <dbReference type="ChEBI" id="CHEBI:57427"/>
        <dbReference type="ChEBI" id="CHEBI:78442"/>
        <dbReference type="ChEBI" id="CHEBI:78494"/>
        <dbReference type="ChEBI" id="CHEBI:456215"/>
        <dbReference type="EC" id="6.1.1.4"/>
    </reaction>
</comment>
<keyword evidence="4 17" id="KW-0436">Ligase</keyword>
<dbReference type="PRINTS" id="PR00985">
    <property type="entry name" value="TRNASYNTHLEU"/>
</dbReference>
<dbReference type="SUPFAM" id="SSF57716">
    <property type="entry name" value="Glucocorticoid receptor-like (DNA-binding domain)"/>
    <property type="match status" value="2"/>
</dbReference>
<keyword evidence="5 14" id="KW-0479">Metal-binding</keyword>
<evidence type="ECO:0000256" key="9">
    <source>
        <dbReference type="ARBA" id="ARBA00022840"/>
    </source>
</evidence>
<gene>
    <name evidence="17" type="ORF">EOD39_12539</name>
</gene>
<dbReference type="AlphaFoldDB" id="A0A444UKV2"/>
<dbReference type="InterPro" id="IPR047248">
    <property type="entry name" value="Ajuba-like_LIM3"/>
</dbReference>
<dbReference type="CDD" id="cd09355">
    <property type="entry name" value="LIM2_Ajuba_like"/>
    <property type="match status" value="1"/>
</dbReference>
<dbReference type="PANTHER" id="PTHR43740:SF2">
    <property type="entry name" value="LEUCINE--TRNA LIGASE, MITOCHONDRIAL"/>
    <property type="match status" value="1"/>
</dbReference>
<dbReference type="FunFam" id="1.10.730.10:FF:000011">
    <property type="entry name" value="Leucine--tRNA ligase chloroplastic/mitochondrial"/>
    <property type="match status" value="1"/>
</dbReference>
<dbReference type="EMBL" id="SCEB01214357">
    <property type="protein sequence ID" value="RXM35837.1"/>
    <property type="molecule type" value="Genomic_DNA"/>
</dbReference>
<sequence>MAYLGNTASTLEFDQVSETFTNFEERLENFFVANEIATERKKAVFLTEIGTKNFAFLKDLIALKCTLDLTRDELLEVLRGHFEPKRNVVADRYAFCSRKQMQSKSVSQYIVALRGLAEPCQFGTTLNEQLRDQLIVGITNRELRSRLLGTAYGETLTWEKTMDMYKNFESTTASLKQIQLTTSYSTGSRGSKSKTGHADLKKGKSQAVCYRCLGTTRQVREYRFKEYSCRVCGKAGHLAKAGRKANSLRSDIGGVSTKHIHADRGAEATLRRDSGRQRDRDKCEQHGGVQLQQEDIATHPSSSLKFHGVSTHSGSRPLFALNTVFFCKHSTVLLVTNTPLQPTYLNNHLIPIGVDIHKGHYAIYMKVLNPMGWDAFGLPAENAAIERGLDPEEWTKSNIAHMKEQLNSLGLCFNWDREITTCQPDYYIWTQYLFVKLFEAGVAYQKEALVNWDPVDQTVLADEQVDENGCSWRSGAKVEQKYLKQWFIKTTNYAKFTGLDRRAAFNAITEKAREKNVGGYLTSSKLRDWLVSRQRYWGTPIPIMHCQSCGTLPVPTEDLPVLLPKAGSFTGKGASPLAVASHWFTCTCPKCRGPARRETDTMDTFVDSAWYYFRYTDPHNAQRPFDRVLADHWLPVDLYIGGKEHAVMHLYYARFFSHFCKDQNLVKHREPFHKLLVQGLIKGQTFRSAESGQFLKREEIDFSGAEPVHADSKKALQMTWEKMSKSKHNGIDPEEVVKQYGIDTVRLYILYAAPPEQDILWDVKTDAIPGVLRWQSRLWTLVSKLIDARNSGILPNQDLLSKKEKTEAKKIWENKNYALSQVTSHFTEDFLLNAAISRLMGLTNTLSQASQRVVLHSPEFEEALATLHRGLSQVQNKQASCWQWDCDVLLQPWPSVDPEYLQQPDTVEVTVRINNKACGSVSVPQQVARNAEEVRELVLRSELGTTHLHNRTIRKAILSPRTALINFLVEEAMKPPDCVDGSNAESTAYRRLRGKAFYYVCGKVFCEEDFLYSGFQQSADKCNVCGHLIMDMILQALGKSYHPGCFRCVICNEGLDGVPFTVDTENKIYCVRDYHKVLAPKCAACGQPILPSEGSDETIRVVSMDRNYHVECYHCEDCKMELNDEEGHRCFPLDGHLLCHSCHLKHIDSGTPPSSVYQHQF</sequence>
<dbReference type="InterPro" id="IPR001781">
    <property type="entry name" value="Znf_LIM"/>
</dbReference>
<dbReference type="FunFam" id="2.10.110.10:FF:000037">
    <property type="entry name" value="LIM domain-containing protein 1"/>
    <property type="match status" value="1"/>
</dbReference>
<feature type="region of interest" description="Disordered" evidence="15">
    <location>
        <begin position="259"/>
        <end position="294"/>
    </location>
</feature>
<evidence type="ECO:0000256" key="10">
    <source>
        <dbReference type="ARBA" id="ARBA00022917"/>
    </source>
</evidence>
<keyword evidence="7" id="KW-0547">Nucleotide-binding</keyword>
<accession>A0A444UKV2</accession>
<dbReference type="InterPro" id="IPR047247">
    <property type="entry name" value="Ajuba-like_LIM2"/>
</dbReference>
<dbReference type="Pfam" id="PF00412">
    <property type="entry name" value="LIM"/>
    <property type="match status" value="2"/>
</dbReference>
<dbReference type="InterPro" id="IPR014729">
    <property type="entry name" value="Rossmann-like_a/b/a_fold"/>
</dbReference>
<comment type="caution">
    <text evidence="17">The sequence shown here is derived from an EMBL/GenBank/DDBJ whole genome shotgun (WGS) entry which is preliminary data.</text>
</comment>
<dbReference type="Gene3D" id="3.40.50.620">
    <property type="entry name" value="HUPs"/>
    <property type="match status" value="1"/>
</dbReference>
<dbReference type="EC" id="6.1.1.4" evidence="2"/>